<evidence type="ECO:0000256" key="2">
    <source>
        <dbReference type="ARBA" id="ARBA00022679"/>
    </source>
</evidence>
<proteinExistence type="inferred from homology"/>
<dbReference type="Proteomes" id="UP000192536">
    <property type="component" value="Unassembled WGS sequence"/>
</dbReference>
<dbReference type="PANTHER" id="PTHR12215:SF10">
    <property type="entry name" value="L-AMINOADIPATE-SEMIALDEHYDE DEHYDROGENASE-PHOSPHOPANTETHEINYL TRANSFERASE"/>
    <property type="match status" value="1"/>
</dbReference>
<dbReference type="STRING" id="1646377.BS640_15705"/>
<dbReference type="InterPro" id="IPR050559">
    <property type="entry name" value="P-Pant_transferase_sf"/>
</dbReference>
<dbReference type="EMBL" id="MRWE01000027">
    <property type="protein sequence ID" value="ORJ24567.1"/>
    <property type="molecule type" value="Genomic_DNA"/>
</dbReference>
<evidence type="ECO:0000256" key="1">
    <source>
        <dbReference type="ARBA" id="ARBA00010990"/>
    </source>
</evidence>
<dbReference type="AlphaFoldDB" id="A0A1X0WCQ5"/>
<keyword evidence="2" id="KW-0808">Transferase</keyword>
<organism evidence="4 5">
    <name type="scientific">Rouxiella badensis</name>
    <dbReference type="NCBI Taxonomy" id="1646377"/>
    <lineage>
        <taxon>Bacteria</taxon>
        <taxon>Pseudomonadati</taxon>
        <taxon>Pseudomonadota</taxon>
        <taxon>Gammaproteobacteria</taxon>
        <taxon>Enterobacterales</taxon>
        <taxon>Yersiniaceae</taxon>
        <taxon>Rouxiella</taxon>
    </lineage>
</organism>
<evidence type="ECO:0000259" key="3">
    <source>
        <dbReference type="Pfam" id="PF01648"/>
    </source>
</evidence>
<dbReference type="GO" id="GO:0005829">
    <property type="term" value="C:cytosol"/>
    <property type="evidence" value="ECO:0007669"/>
    <property type="project" value="TreeGrafter"/>
</dbReference>
<dbReference type="InterPro" id="IPR008278">
    <property type="entry name" value="4-PPantetheinyl_Trfase_dom"/>
</dbReference>
<dbReference type="Gene3D" id="3.90.470.20">
    <property type="entry name" value="4'-phosphopantetheinyl transferase domain"/>
    <property type="match status" value="2"/>
</dbReference>
<dbReference type="PANTHER" id="PTHR12215">
    <property type="entry name" value="PHOSPHOPANTETHEINE TRANSFERASE"/>
    <property type="match status" value="1"/>
</dbReference>
<dbReference type="InterPro" id="IPR037143">
    <property type="entry name" value="4-PPantetheinyl_Trfase_dom_sf"/>
</dbReference>
<dbReference type="GO" id="GO:0008897">
    <property type="term" value="F:holo-[acyl-carrier-protein] synthase activity"/>
    <property type="evidence" value="ECO:0007669"/>
    <property type="project" value="InterPro"/>
</dbReference>
<comment type="caution">
    <text evidence="4">The sequence shown here is derived from an EMBL/GenBank/DDBJ whole genome shotgun (WGS) entry which is preliminary data.</text>
</comment>
<keyword evidence="5" id="KW-1185">Reference proteome</keyword>
<dbReference type="GO" id="GO:0000287">
    <property type="term" value="F:magnesium ion binding"/>
    <property type="evidence" value="ECO:0007669"/>
    <property type="project" value="InterPro"/>
</dbReference>
<reference evidence="4 5" key="1">
    <citation type="journal article" date="2017" name="Int. J. Syst. Evol. Microbiol.">
        <title>Rouxiella badensis sp. nov. and Rouxiella silvae sp. nov. isolated from peat bog soil in Germany and emendation of the genus description.</title>
        <authorList>
            <person name="Le Fleche-Mateos A."/>
            <person name="Kugler J.H."/>
            <person name="Hansen S.H."/>
            <person name="Syldatk C."/>
            <person name="Hausmann R."/>
            <person name="Lomprez F."/>
            <person name="Vandenbogaert M."/>
            <person name="Manuguerra J.C."/>
            <person name="Grimont P.A."/>
        </authorList>
    </citation>
    <scope>NUCLEOTIDE SEQUENCE [LARGE SCALE GENOMIC DNA]</scope>
    <source>
        <strain evidence="4 5">DSM 100043</strain>
    </source>
</reference>
<evidence type="ECO:0000313" key="4">
    <source>
        <dbReference type="EMBL" id="ORJ24567.1"/>
    </source>
</evidence>
<dbReference type="Pfam" id="PF01648">
    <property type="entry name" value="ACPS"/>
    <property type="match status" value="1"/>
</dbReference>
<comment type="similarity">
    <text evidence="1">Belongs to the P-Pant transferase superfamily. Gsp/Sfp/HetI/AcpT family.</text>
</comment>
<sequence length="201" mass="22201">MGAARAETFLAGRALLAELMFKVFNRATLPEMTLLAGGKPVFTDAVQPFFNLSHSADRLLVAVSDRGPVGCDIEIDRQRRSLLSIARQYFSAKENDWLNAQCSLQTAFWQLWCQREALVKQTGEGVLMMNAVALNPDAKTFLSQSTALRLCHTATEGCLAALALPDANDAIQHWGVNAQNNRLEMLPALDWQRFYPASESA</sequence>
<accession>A0A1X0WCQ5</accession>
<dbReference type="SUPFAM" id="SSF56214">
    <property type="entry name" value="4'-phosphopantetheinyl transferase"/>
    <property type="match status" value="2"/>
</dbReference>
<protein>
    <recommendedName>
        <fullName evidence="3">4'-phosphopantetheinyl transferase domain-containing protein</fullName>
    </recommendedName>
</protein>
<feature type="domain" description="4'-phosphopantetheinyl transferase" evidence="3">
    <location>
        <begin position="68"/>
        <end position="128"/>
    </location>
</feature>
<dbReference type="GO" id="GO:0019878">
    <property type="term" value="P:lysine biosynthetic process via aminoadipic acid"/>
    <property type="evidence" value="ECO:0007669"/>
    <property type="project" value="TreeGrafter"/>
</dbReference>
<evidence type="ECO:0000313" key="5">
    <source>
        <dbReference type="Proteomes" id="UP000192536"/>
    </source>
</evidence>
<name>A0A1X0WCQ5_9GAMM</name>
<gene>
    <name evidence="4" type="ORF">BS640_15705</name>
</gene>